<feature type="compositionally biased region" description="Polar residues" evidence="1">
    <location>
        <begin position="1"/>
        <end position="17"/>
    </location>
</feature>
<evidence type="ECO:0000256" key="1">
    <source>
        <dbReference type="SAM" id="MobiDB-lite"/>
    </source>
</evidence>
<feature type="region of interest" description="Disordered" evidence="1">
    <location>
        <begin position="1"/>
        <end position="37"/>
    </location>
</feature>
<evidence type="ECO:0000313" key="2">
    <source>
        <dbReference type="EMBL" id="CAG7827026.1"/>
    </source>
</evidence>
<reference evidence="2" key="1">
    <citation type="submission" date="2021-06" db="EMBL/GenBank/DDBJ databases">
        <authorList>
            <person name="Hodson N. C."/>
            <person name="Mongue J. A."/>
            <person name="Jaron S. K."/>
        </authorList>
    </citation>
    <scope>NUCLEOTIDE SEQUENCE</scope>
</reference>
<protein>
    <submittedName>
        <fullName evidence="2">Uncharacterized protein</fullName>
    </submittedName>
</protein>
<dbReference type="OrthoDB" id="8064479at2759"/>
<accession>A0A8J2L3H3</accession>
<dbReference type="Proteomes" id="UP000708208">
    <property type="component" value="Unassembled WGS sequence"/>
</dbReference>
<dbReference type="AlphaFoldDB" id="A0A8J2L3H3"/>
<feature type="compositionally biased region" description="Acidic residues" evidence="1">
    <location>
        <begin position="18"/>
        <end position="37"/>
    </location>
</feature>
<dbReference type="EMBL" id="CAJVCH010541964">
    <property type="protein sequence ID" value="CAG7827026.1"/>
    <property type="molecule type" value="Genomic_DNA"/>
</dbReference>
<comment type="caution">
    <text evidence="2">The sequence shown here is derived from an EMBL/GenBank/DDBJ whole genome shotgun (WGS) entry which is preliminary data.</text>
</comment>
<proteinExistence type="predicted"/>
<organism evidence="2 3">
    <name type="scientific">Allacma fusca</name>
    <dbReference type="NCBI Taxonomy" id="39272"/>
    <lineage>
        <taxon>Eukaryota</taxon>
        <taxon>Metazoa</taxon>
        <taxon>Ecdysozoa</taxon>
        <taxon>Arthropoda</taxon>
        <taxon>Hexapoda</taxon>
        <taxon>Collembola</taxon>
        <taxon>Symphypleona</taxon>
        <taxon>Sminthuridae</taxon>
        <taxon>Allacma</taxon>
    </lineage>
</organism>
<keyword evidence="3" id="KW-1185">Reference proteome</keyword>
<name>A0A8J2L3H3_9HEXA</name>
<gene>
    <name evidence="2" type="ORF">AFUS01_LOCUS37037</name>
</gene>
<evidence type="ECO:0000313" key="3">
    <source>
        <dbReference type="Proteomes" id="UP000708208"/>
    </source>
</evidence>
<sequence>MAAALNQTAEPSWFQDSSESEGDLSETEDAESGISDIEEDFVLFGDEDMEEEDIIPYPEQAETILGKDGTQWSNLSPPAATRLRRNIVTVRDGKIGLRTINPEVAAATTKLNFLKLMINSEMIGLVVVNQNATTWLQEWNLKKLAKIRPDWIETDNFEIVAFCGLLIVAGCQRLKKMIHRLTFR</sequence>